<dbReference type="OrthoDB" id="9801597at2"/>
<dbReference type="SUPFAM" id="SSF50249">
    <property type="entry name" value="Nucleic acid-binding proteins"/>
    <property type="match status" value="1"/>
</dbReference>
<dbReference type="Gene3D" id="2.40.50.140">
    <property type="entry name" value="Nucleic acid-binding proteins"/>
    <property type="match status" value="1"/>
</dbReference>
<dbReference type="SMART" id="SM00316">
    <property type="entry name" value="S1"/>
    <property type="match status" value="2"/>
</dbReference>
<dbReference type="InterPro" id="IPR003029">
    <property type="entry name" value="S1_domain"/>
</dbReference>
<dbReference type="InterPro" id="IPR012340">
    <property type="entry name" value="NA-bd_OB-fold"/>
</dbReference>
<dbReference type="PANTHER" id="PTHR37296:SF1">
    <property type="entry name" value="CONSERVED VIRULENCE FACTOR B"/>
    <property type="match status" value="1"/>
</dbReference>
<feature type="domain" description="S1 motif" evidence="2">
    <location>
        <begin position="148"/>
        <end position="209"/>
    </location>
</feature>
<comment type="caution">
    <text evidence="3">The sequence shown here is derived from an EMBL/GenBank/DDBJ whole genome shotgun (WGS) entry which is preliminary data.</text>
</comment>
<dbReference type="RefSeq" id="WP_106063854.1">
    <property type="nucleotide sequence ID" value="NZ_PVXO01000047.1"/>
</dbReference>
<dbReference type="Pfam" id="PF13509">
    <property type="entry name" value="S1_2"/>
    <property type="match status" value="2"/>
</dbReference>
<name>A0A2T0B360_9CLOT</name>
<evidence type="ECO:0000259" key="2">
    <source>
        <dbReference type="PROSITE" id="PS50126"/>
    </source>
</evidence>
<proteinExistence type="inferred from homology"/>
<dbReference type="Gene3D" id="1.10.10.10">
    <property type="entry name" value="Winged helix-like DNA-binding domain superfamily/Winged helix DNA-binding domain"/>
    <property type="match status" value="1"/>
</dbReference>
<dbReference type="Pfam" id="PF17783">
    <property type="entry name" value="WHD_CvfB"/>
    <property type="match status" value="1"/>
</dbReference>
<dbReference type="InterPro" id="IPR040764">
    <property type="entry name" value="CvfB_WH"/>
</dbReference>
<evidence type="ECO:0000313" key="4">
    <source>
        <dbReference type="Proteomes" id="UP000239706"/>
    </source>
</evidence>
<accession>A0A2T0B360</accession>
<dbReference type="InterPro" id="IPR036388">
    <property type="entry name" value="WH-like_DNA-bd_sf"/>
</dbReference>
<dbReference type="EMBL" id="PVXO01000047">
    <property type="protein sequence ID" value="PRR78341.1"/>
    <property type="molecule type" value="Genomic_DNA"/>
</dbReference>
<dbReference type="InterPro" id="IPR039566">
    <property type="entry name" value="CvfB_S1_st"/>
</dbReference>
<dbReference type="PROSITE" id="PS50126">
    <property type="entry name" value="S1"/>
    <property type="match status" value="1"/>
</dbReference>
<comment type="similarity">
    <text evidence="1">Belongs to the CvfB family.</text>
</comment>
<dbReference type="PANTHER" id="PTHR37296">
    <property type="entry name" value="CONSERVED VIRULENCE FACTOR B"/>
    <property type="match status" value="1"/>
</dbReference>
<organism evidence="3 4">
    <name type="scientific">Clostridium liquoris</name>
    <dbReference type="NCBI Taxonomy" id="1289519"/>
    <lineage>
        <taxon>Bacteria</taxon>
        <taxon>Bacillati</taxon>
        <taxon>Bacillota</taxon>
        <taxon>Clostridia</taxon>
        <taxon>Eubacteriales</taxon>
        <taxon>Clostridiaceae</taxon>
        <taxon>Clostridium</taxon>
    </lineage>
</organism>
<dbReference type="PIRSF" id="PIRSF012524">
    <property type="entry name" value="YitL_S1"/>
    <property type="match status" value="1"/>
</dbReference>
<dbReference type="GO" id="GO:0003676">
    <property type="term" value="F:nucleic acid binding"/>
    <property type="evidence" value="ECO:0007669"/>
    <property type="project" value="InterPro"/>
</dbReference>
<dbReference type="InterPro" id="IPR014464">
    <property type="entry name" value="CvfB_fam"/>
</dbReference>
<keyword evidence="4" id="KW-1185">Reference proteome</keyword>
<sequence length="280" mass="32142">MIKIGEFNELTVARKGAPGYFLDAETGNTTDDILLPFGSCLEGELEEGQKVRVFIYRDSQDRLISTMKEPLAKVGDVALLKVKDNTKIGSFVDFGLERDLLVPLKERKYNLEEGKEYLFYVYVDKTNRLAATPDVDEYLEIAEDYKIGDEVQGRIVELYKSENLAVAVEDKYKGILLKNEYFMDVNMGDTLKLKVKKIYEDGTLGLTPRITGKEERDKLQEDILKYLKEHDSFMPYNDSSSPDEIREVFHESKNYFKRALGGLMKKGLIKQDDEGTRLIR</sequence>
<reference evidence="3 4" key="1">
    <citation type="submission" date="2018-03" db="EMBL/GenBank/DDBJ databases">
        <title>Genome sequence of Clostridium liquoris DSM 100320.</title>
        <authorList>
            <person name="Poehlein A."/>
            <person name="Daniel R."/>
        </authorList>
    </citation>
    <scope>NUCLEOTIDE SEQUENCE [LARGE SCALE GENOMIC DNA]</scope>
    <source>
        <strain evidence="3 4">DSM 100320</strain>
    </source>
</reference>
<protein>
    <recommendedName>
        <fullName evidence="2">S1 motif domain-containing protein</fullName>
    </recommendedName>
</protein>
<dbReference type="Proteomes" id="UP000239706">
    <property type="component" value="Unassembled WGS sequence"/>
</dbReference>
<gene>
    <name evidence="3" type="ORF">CLLI_17680</name>
</gene>
<dbReference type="AlphaFoldDB" id="A0A2T0B360"/>
<evidence type="ECO:0000256" key="1">
    <source>
        <dbReference type="PIRNR" id="PIRNR012524"/>
    </source>
</evidence>
<evidence type="ECO:0000313" key="3">
    <source>
        <dbReference type="EMBL" id="PRR78341.1"/>
    </source>
</evidence>